<keyword evidence="3" id="KW-1185">Reference proteome</keyword>
<reference evidence="1" key="2">
    <citation type="submission" date="2019-06" db="EMBL/GenBank/DDBJ databases">
        <title>Genomics analysis of Aphanomyces spp. identifies a new class of oomycete effector associated with host adaptation.</title>
        <authorList>
            <person name="Gaulin E."/>
        </authorList>
    </citation>
    <scope>NUCLEOTIDE SEQUENCE</scope>
    <source>
        <strain evidence="1">CBS 578.67</strain>
    </source>
</reference>
<evidence type="ECO:0000313" key="3">
    <source>
        <dbReference type="Proteomes" id="UP000332933"/>
    </source>
</evidence>
<evidence type="ECO:0000313" key="1">
    <source>
        <dbReference type="EMBL" id="KAF0693142.1"/>
    </source>
</evidence>
<accession>A0A485L549</accession>
<dbReference type="Proteomes" id="UP000332933">
    <property type="component" value="Unassembled WGS sequence"/>
</dbReference>
<dbReference type="EMBL" id="CAADRA010005784">
    <property type="protein sequence ID" value="VFT92638.1"/>
    <property type="molecule type" value="Genomic_DNA"/>
</dbReference>
<reference evidence="2 3" key="1">
    <citation type="submission" date="2019-03" db="EMBL/GenBank/DDBJ databases">
        <authorList>
            <person name="Gaulin E."/>
            <person name="Dumas B."/>
        </authorList>
    </citation>
    <scope>NUCLEOTIDE SEQUENCE [LARGE SCALE GENOMIC DNA]</scope>
    <source>
        <strain evidence="2">CBS 568.67</strain>
    </source>
</reference>
<evidence type="ECO:0000313" key="2">
    <source>
        <dbReference type="EMBL" id="VFT92638.1"/>
    </source>
</evidence>
<dbReference type="Gene3D" id="3.80.10.10">
    <property type="entry name" value="Ribonuclease Inhibitor"/>
    <property type="match status" value="1"/>
</dbReference>
<dbReference type="InterPro" id="IPR032675">
    <property type="entry name" value="LRR_dom_sf"/>
</dbReference>
<organism evidence="2 3">
    <name type="scientific">Aphanomyces stellatus</name>
    <dbReference type="NCBI Taxonomy" id="120398"/>
    <lineage>
        <taxon>Eukaryota</taxon>
        <taxon>Sar</taxon>
        <taxon>Stramenopiles</taxon>
        <taxon>Oomycota</taxon>
        <taxon>Saprolegniomycetes</taxon>
        <taxon>Saprolegniales</taxon>
        <taxon>Verrucalvaceae</taxon>
        <taxon>Aphanomyces</taxon>
    </lineage>
</organism>
<dbReference type="AlphaFoldDB" id="A0A485L549"/>
<proteinExistence type="predicted"/>
<dbReference type="EMBL" id="VJMH01005763">
    <property type="protein sequence ID" value="KAF0693142.1"/>
    <property type="molecule type" value="Genomic_DNA"/>
</dbReference>
<name>A0A485L549_9STRA</name>
<gene>
    <name evidence="2" type="primary">Aste57867_15851</name>
    <name evidence="1" type="ORF">As57867_015795</name>
    <name evidence="2" type="ORF">ASTE57867_15851</name>
</gene>
<dbReference type="OrthoDB" id="88382at2759"/>
<sequence>MAKAYRRDDDDATACPRLPFDILVRIGLWIEDVDSIFAFLDALGTPDARGPLDSLWQLGSTTLDRNNLWPSLVLTDAMCQPGQTTLVEAALPLYSHVDVRGMLEVGWLIQHLRAPRTVTWNAAFPSSQLDAVAQGPLADWFLQWAMLPLTNVTVVNPRHGEDDAPIALTHDAAPFFFAVLPQCSLLVSLKLHCPSSIAPVFALAASSSTLISLDMEFPWDALTPALTTTDVLNATKWLRATPVRHFRFPYLNMDTAIDRAVQNAFLHTLFTCPTLRRLQCYGWDLASLDASFLPITLGMRTLSLEFAALTPVGVSTLAQALRSSATMAHLILRDVRRVGLQPPLDYTTAYEALFDAVARSNVRSLNVSGCHLGEMSWGHLGPSLQQSQLQLVTFGRNAITDDAGMWIVHAIQAHATINNVDLSGNSISAGLVEELLTHAPHRPCLWKRINVSNQQFSDQEKTCLLGLADEMDVRISI</sequence>
<dbReference type="SUPFAM" id="SSF52047">
    <property type="entry name" value="RNI-like"/>
    <property type="match status" value="1"/>
</dbReference>
<protein>
    <submittedName>
        <fullName evidence="2">Aste57867_15851 protein</fullName>
    </submittedName>
</protein>